<feature type="domain" description="Nitroreductase" evidence="2">
    <location>
        <begin position="308"/>
        <end position="466"/>
    </location>
</feature>
<evidence type="ECO:0000313" key="4">
    <source>
        <dbReference type="Proteomes" id="UP001366166"/>
    </source>
</evidence>
<dbReference type="RefSeq" id="WP_338602401.1">
    <property type="nucleotide sequence ID" value="NZ_AP028679.1"/>
</dbReference>
<evidence type="ECO:0000313" key="3">
    <source>
        <dbReference type="EMBL" id="BEQ16500.1"/>
    </source>
</evidence>
<reference evidence="4" key="1">
    <citation type="journal article" date="2023" name="Arch. Microbiol.">
        <title>Desulfoferula mesophilus gen. nov. sp. nov., a mesophilic sulfate-reducing bacterium isolated from a brackish lake sediment.</title>
        <authorList>
            <person name="Watanabe T."/>
            <person name="Yabe T."/>
            <person name="Tsuji J.M."/>
            <person name="Fukui M."/>
        </authorList>
    </citation>
    <scope>NUCLEOTIDE SEQUENCE [LARGE SCALE GENOMIC DNA]</scope>
    <source>
        <strain evidence="4">12FAK</strain>
    </source>
</reference>
<dbReference type="Gene3D" id="3.40.109.10">
    <property type="entry name" value="NADH Oxidase"/>
    <property type="match status" value="2"/>
</dbReference>
<dbReference type="PANTHER" id="PTHR42741:SF3">
    <property type="entry name" value="NITROREDUCTASE FAMILY PROTEIN"/>
    <property type="match status" value="1"/>
</dbReference>
<accession>A0AAU9EIB5</accession>
<evidence type="ECO:0000256" key="1">
    <source>
        <dbReference type="SAM" id="MobiDB-lite"/>
    </source>
</evidence>
<dbReference type="EMBL" id="AP028679">
    <property type="protein sequence ID" value="BEQ16500.1"/>
    <property type="molecule type" value="Genomic_DNA"/>
</dbReference>
<dbReference type="KEGG" id="dmp:FAK_35660"/>
<dbReference type="Pfam" id="PF00881">
    <property type="entry name" value="Nitroreductase"/>
    <property type="match status" value="1"/>
</dbReference>
<name>A0AAU9EIB5_9BACT</name>
<dbReference type="CDD" id="cd02142">
    <property type="entry name" value="McbC_SagB-like_oxidoreductase"/>
    <property type="match status" value="2"/>
</dbReference>
<dbReference type="GO" id="GO:0016491">
    <property type="term" value="F:oxidoreductase activity"/>
    <property type="evidence" value="ECO:0007669"/>
    <property type="project" value="InterPro"/>
</dbReference>
<dbReference type="PANTHER" id="PTHR42741">
    <property type="entry name" value="NITROREDUCTASE FAMILY PROTEIN"/>
    <property type="match status" value="1"/>
</dbReference>
<evidence type="ECO:0000259" key="2">
    <source>
        <dbReference type="Pfam" id="PF00881"/>
    </source>
</evidence>
<dbReference type="AlphaFoldDB" id="A0AAU9EIB5"/>
<dbReference type="SUPFAM" id="SSF55469">
    <property type="entry name" value="FMN-dependent nitroreductase-like"/>
    <property type="match status" value="1"/>
</dbReference>
<feature type="region of interest" description="Disordered" evidence="1">
    <location>
        <begin position="227"/>
        <end position="260"/>
    </location>
</feature>
<protein>
    <recommendedName>
        <fullName evidence="2">Nitroreductase domain-containing protein</fullName>
    </recommendedName>
</protein>
<sequence length="474" mass="49176">MKPYHQTTAYTRQGMAGGFMDWANQPWPFKRYPDAPPQPLGEPRLPEASFWPSLLAWPPAPDAQAPPLDPAGLAGLLALAAGLTAQAHGGTYLRSPASAGALYPTELYLVASGLGWLADGLWHYAPEANAPRLLRPGNLAGAAAKVLGGRPRGLSFLLGALLWRSIWKYRTRAWRYCLLDGGHLLACLELALAACGLEQHPCLAPATSGGELLGLTPEREALVAGVGAGETVSEAGPEPPAWQPPEEEPLSPREQSDPTVAEAAALGLGERPGPEPDWPGEPAPVGAARLHPRPPEDGPALGRVMLARRSRRNFIPQGLNAAQVALLLAASLPMEGPLGATVLLGPGGDLPAGAHRYYPGDQALALVETGDRRAAAARACLDQMWVGQAALSLVLWADPARLDAAAGERGYARAMLAAGRAGQRLYLAATALGLGCCGVGAFYDAELAAAAALPSGAWPLYLVAAGPVKGGAPV</sequence>
<dbReference type="InterPro" id="IPR029479">
    <property type="entry name" value="Nitroreductase"/>
</dbReference>
<dbReference type="Proteomes" id="UP001366166">
    <property type="component" value="Chromosome"/>
</dbReference>
<dbReference type="InterPro" id="IPR000415">
    <property type="entry name" value="Nitroreductase-like"/>
</dbReference>
<proteinExistence type="predicted"/>
<organism evidence="3 4">
    <name type="scientific">Desulfoferula mesophila</name>
    <dbReference type="NCBI Taxonomy" id="3058419"/>
    <lineage>
        <taxon>Bacteria</taxon>
        <taxon>Pseudomonadati</taxon>
        <taxon>Thermodesulfobacteriota</taxon>
        <taxon>Desulfarculia</taxon>
        <taxon>Desulfarculales</taxon>
        <taxon>Desulfarculaceae</taxon>
        <taxon>Desulfoferula</taxon>
    </lineage>
</organism>
<keyword evidence="4" id="KW-1185">Reference proteome</keyword>
<gene>
    <name evidence="3" type="ORF">FAK_35660</name>
</gene>